<protein>
    <submittedName>
        <fullName evidence="1">Uncharacterized protein</fullName>
    </submittedName>
</protein>
<sequence length="49" mass="5679">MNANHRNMPQSTFLLALDFASTRGDWRLFTDNLITMDAVQLWAAKRPSR</sequence>
<gene>
    <name evidence="1" type="ORF">JAZ04_16645</name>
</gene>
<organism evidence="1 2">
    <name type="scientific">Candidatus Thiodiazotropha lotti</name>
    <dbReference type="NCBI Taxonomy" id="2792787"/>
    <lineage>
        <taxon>Bacteria</taxon>
        <taxon>Pseudomonadati</taxon>
        <taxon>Pseudomonadota</taxon>
        <taxon>Gammaproteobacteria</taxon>
        <taxon>Chromatiales</taxon>
        <taxon>Sedimenticolaceae</taxon>
        <taxon>Candidatus Thiodiazotropha</taxon>
    </lineage>
</organism>
<evidence type="ECO:0000313" key="2">
    <source>
        <dbReference type="Proteomes" id="UP000886687"/>
    </source>
</evidence>
<proteinExistence type="predicted"/>
<comment type="caution">
    <text evidence="1">The sequence shown here is derived from an EMBL/GenBank/DDBJ whole genome shotgun (WGS) entry which is preliminary data.</text>
</comment>
<dbReference type="Proteomes" id="UP000886687">
    <property type="component" value="Unassembled WGS sequence"/>
</dbReference>
<reference evidence="1" key="1">
    <citation type="journal article" date="2021" name="Proc. Natl. Acad. Sci. U.S.A.">
        <title>Global biogeography of chemosynthetic symbionts reveals both localized and globally distributed symbiont groups. .</title>
        <authorList>
            <person name="Osvatic J.T."/>
            <person name="Wilkins L.G.E."/>
            <person name="Leibrecht L."/>
            <person name="Leray M."/>
            <person name="Zauner S."/>
            <person name="Polzin J."/>
            <person name="Camacho Y."/>
            <person name="Gros O."/>
            <person name="van Gils J.A."/>
            <person name="Eisen J.A."/>
            <person name="Petersen J.M."/>
            <person name="Yuen B."/>
        </authorList>
    </citation>
    <scope>NUCLEOTIDE SEQUENCE</scope>
    <source>
        <strain evidence="1">MAGL173</strain>
    </source>
</reference>
<evidence type="ECO:0000313" key="1">
    <source>
        <dbReference type="EMBL" id="MCG7940464.1"/>
    </source>
</evidence>
<name>A0A9E4K778_9GAMM</name>
<dbReference type="EMBL" id="JAEPDI010000013">
    <property type="protein sequence ID" value="MCG7940464.1"/>
    <property type="molecule type" value="Genomic_DNA"/>
</dbReference>
<accession>A0A9E4K778</accession>
<dbReference type="AlphaFoldDB" id="A0A9E4K778"/>